<organism evidence="1 2">
    <name type="scientific">Streptomyces stephensoniae</name>
    <dbReference type="NCBI Taxonomy" id="3375367"/>
    <lineage>
        <taxon>Bacteria</taxon>
        <taxon>Bacillati</taxon>
        <taxon>Actinomycetota</taxon>
        <taxon>Actinomycetes</taxon>
        <taxon>Kitasatosporales</taxon>
        <taxon>Streptomycetaceae</taxon>
        <taxon>Streptomyces</taxon>
    </lineage>
</organism>
<protein>
    <submittedName>
        <fullName evidence="1">Uncharacterized protein</fullName>
    </submittedName>
</protein>
<evidence type="ECO:0000313" key="2">
    <source>
        <dbReference type="Proteomes" id="UP001180556"/>
    </source>
</evidence>
<name>A0ABU2VUW9_9ACTN</name>
<dbReference type="RefSeq" id="WP_311594839.1">
    <property type="nucleotide sequence ID" value="NZ_JAVRFG010000001.1"/>
</dbReference>
<dbReference type="EMBL" id="JAVRFG010000001">
    <property type="protein sequence ID" value="MDT0488911.1"/>
    <property type="molecule type" value="Genomic_DNA"/>
</dbReference>
<accession>A0ABU2VUW9</accession>
<proteinExistence type="predicted"/>
<gene>
    <name evidence="1" type="ORF">RM717_00140</name>
</gene>
<sequence length="154" mass="17679">MLQCTAFTALPPDEALKALGSMEGGPEDASDHLDDKQYVLCVLGEHDEKTEHAAHLWTAETEPSKGLWFLWTESEGGHRVCHRFVTLTMCAVRLHHIEEDYREWCGLYDDHPGPHSFHVRDPLRDAYHAQIRRDARRVYGSDTDDRDEQGDVPR</sequence>
<dbReference type="Proteomes" id="UP001180556">
    <property type="component" value="Unassembled WGS sequence"/>
</dbReference>
<reference evidence="2" key="1">
    <citation type="submission" date="2023-07" db="EMBL/GenBank/DDBJ databases">
        <title>30 novel species of actinomycetes from the DSMZ collection.</title>
        <authorList>
            <person name="Nouioui I."/>
        </authorList>
    </citation>
    <scope>NUCLEOTIDE SEQUENCE [LARGE SCALE GENOMIC DNA]</scope>
    <source>
        <strain evidence="2">DSM 40932</strain>
    </source>
</reference>
<evidence type="ECO:0000313" key="1">
    <source>
        <dbReference type="EMBL" id="MDT0488911.1"/>
    </source>
</evidence>
<comment type="caution">
    <text evidence="1">The sequence shown here is derived from an EMBL/GenBank/DDBJ whole genome shotgun (WGS) entry which is preliminary data.</text>
</comment>
<keyword evidence="2" id="KW-1185">Reference proteome</keyword>